<feature type="transmembrane region" description="Helical" evidence="5">
    <location>
        <begin position="182"/>
        <end position="204"/>
    </location>
</feature>
<feature type="transmembrane region" description="Helical" evidence="5">
    <location>
        <begin position="136"/>
        <end position="161"/>
    </location>
</feature>
<evidence type="ECO:0008006" key="8">
    <source>
        <dbReference type="Google" id="ProtNLM"/>
    </source>
</evidence>
<reference evidence="6" key="1">
    <citation type="submission" date="2021-01" db="EMBL/GenBank/DDBJ databases">
        <authorList>
            <consortium name="Genoscope - CEA"/>
            <person name="William W."/>
        </authorList>
    </citation>
    <scope>NUCLEOTIDE SEQUENCE</scope>
</reference>
<dbReference type="GO" id="GO:0007189">
    <property type="term" value="P:adenylate cyclase-activating G protein-coupled receptor signaling pathway"/>
    <property type="evidence" value="ECO:0007669"/>
    <property type="project" value="TreeGrafter"/>
</dbReference>
<evidence type="ECO:0000256" key="2">
    <source>
        <dbReference type="ARBA" id="ARBA00022692"/>
    </source>
</evidence>
<feature type="transmembrane region" description="Helical" evidence="5">
    <location>
        <begin position="6"/>
        <end position="27"/>
    </location>
</feature>
<keyword evidence="2 5" id="KW-0812">Transmembrane</keyword>
<name>A0A8S1R6E0_9CILI</name>
<evidence type="ECO:0000256" key="4">
    <source>
        <dbReference type="ARBA" id="ARBA00023136"/>
    </source>
</evidence>
<proteinExistence type="predicted"/>
<feature type="transmembrane region" description="Helical" evidence="5">
    <location>
        <begin position="103"/>
        <end position="124"/>
    </location>
</feature>
<dbReference type="PANTHER" id="PTHR23112">
    <property type="entry name" value="G PROTEIN-COUPLED RECEPTOR 157-RELATED"/>
    <property type="match status" value="1"/>
</dbReference>
<dbReference type="PANTHER" id="PTHR23112:SF0">
    <property type="entry name" value="TRANSMEMBRANE PROTEIN 116"/>
    <property type="match status" value="1"/>
</dbReference>
<dbReference type="EMBL" id="CAJJDN010000142">
    <property type="protein sequence ID" value="CAD8123025.1"/>
    <property type="molecule type" value="Genomic_DNA"/>
</dbReference>
<dbReference type="Proteomes" id="UP000692954">
    <property type="component" value="Unassembled WGS sequence"/>
</dbReference>
<keyword evidence="4 5" id="KW-0472">Membrane</keyword>
<dbReference type="AlphaFoldDB" id="A0A8S1R6E0"/>
<keyword evidence="7" id="KW-1185">Reference proteome</keyword>
<evidence type="ECO:0000313" key="6">
    <source>
        <dbReference type="EMBL" id="CAD8123025.1"/>
    </source>
</evidence>
<comment type="subcellular location">
    <subcellularLocation>
        <location evidence="1">Membrane</location>
        <topology evidence="1">Multi-pass membrane protein</topology>
    </subcellularLocation>
</comment>
<dbReference type="SUPFAM" id="SSF81321">
    <property type="entry name" value="Family A G protein-coupled receptor-like"/>
    <property type="match status" value="1"/>
</dbReference>
<comment type="caution">
    <text evidence="6">The sequence shown here is derived from an EMBL/GenBank/DDBJ whole genome shotgun (WGS) entry which is preliminary data.</text>
</comment>
<protein>
    <recommendedName>
        <fullName evidence="8">G-protein coupled receptors family 2 profile 2 domain-containing protein</fullName>
    </recommendedName>
</protein>
<feature type="transmembrane region" description="Helical" evidence="5">
    <location>
        <begin position="79"/>
        <end position="96"/>
    </location>
</feature>
<accession>A0A8S1R6E0</accession>
<gene>
    <name evidence="6" type="ORF">PSON_ATCC_30995.1.T1420035</name>
</gene>
<evidence type="ECO:0000313" key="7">
    <source>
        <dbReference type="Proteomes" id="UP000692954"/>
    </source>
</evidence>
<dbReference type="OrthoDB" id="300939at2759"/>
<evidence type="ECO:0000256" key="1">
    <source>
        <dbReference type="ARBA" id="ARBA00004141"/>
    </source>
</evidence>
<dbReference type="GO" id="GO:0005886">
    <property type="term" value="C:plasma membrane"/>
    <property type="evidence" value="ECO:0007669"/>
    <property type="project" value="TreeGrafter"/>
</dbReference>
<evidence type="ECO:0000256" key="5">
    <source>
        <dbReference type="SAM" id="Phobius"/>
    </source>
</evidence>
<keyword evidence="3 5" id="KW-1133">Transmembrane helix</keyword>
<dbReference type="GO" id="GO:0004930">
    <property type="term" value="F:G protein-coupled receptor activity"/>
    <property type="evidence" value="ECO:0007669"/>
    <property type="project" value="TreeGrafter"/>
</dbReference>
<organism evidence="6 7">
    <name type="scientific">Paramecium sonneborni</name>
    <dbReference type="NCBI Taxonomy" id="65129"/>
    <lineage>
        <taxon>Eukaryota</taxon>
        <taxon>Sar</taxon>
        <taxon>Alveolata</taxon>
        <taxon>Ciliophora</taxon>
        <taxon>Intramacronucleata</taxon>
        <taxon>Oligohymenophorea</taxon>
        <taxon>Peniculida</taxon>
        <taxon>Parameciidae</taxon>
        <taxon>Paramecium</taxon>
    </lineage>
</organism>
<evidence type="ECO:0000256" key="3">
    <source>
        <dbReference type="ARBA" id="ARBA00022989"/>
    </source>
</evidence>
<feature type="transmembrane region" description="Helical" evidence="5">
    <location>
        <begin position="216"/>
        <end position="234"/>
    </location>
</feature>
<sequence length="307" mass="35194">MEQLIQIKVICSSISLFSSTIVALLFLSNPKLRTPTFRLVLQLQIADSLFALASIINSSDENHGLCLFQAFLVNYSRESSIIWIGIFAYNMCVTIVDNQELPGILKFYVIAIGIPFILSAYPFAWDSYGLNYSMCWLLPNSIALMVVDYLVLCIGVLFYIIYFYLKIYNFLYKVAEMKSNKLFLYPLSFLLTQIWTMIDIFQKYDESSGYSFKEVAIAFVSLQGFINSLVYGLTPQVLEILKSFCYSSNQIDKQQLQIANQQNTDLSRQQSFLMPIGFDTQTSSDTNVQIDRFNQQLIIAVKQQQEL</sequence>